<feature type="transmembrane region" description="Helical" evidence="1">
    <location>
        <begin position="101"/>
        <end position="128"/>
    </location>
</feature>
<feature type="transmembrane region" description="Helical" evidence="1">
    <location>
        <begin position="149"/>
        <end position="170"/>
    </location>
</feature>
<dbReference type="Proteomes" id="UP000249723">
    <property type="component" value="Unassembled WGS sequence"/>
</dbReference>
<feature type="transmembrane region" description="Helical" evidence="1">
    <location>
        <begin position="58"/>
        <end position="81"/>
    </location>
</feature>
<evidence type="ECO:0000256" key="1">
    <source>
        <dbReference type="SAM" id="Phobius"/>
    </source>
</evidence>
<reference evidence="3" key="1">
    <citation type="submission" date="2016-10" db="EMBL/GenBank/DDBJ databases">
        <authorList>
            <person name="Jeantristanb JTB J.-T."/>
            <person name="Ricardo R."/>
        </authorList>
    </citation>
    <scope>NUCLEOTIDE SEQUENCE [LARGE SCALE GENOMIC DNA]</scope>
</reference>
<proteinExistence type="predicted"/>
<name>A0A2X0MF55_9BASI</name>
<accession>A0A2X0MF55</accession>
<gene>
    <name evidence="2" type="ORF">BZ3500_MVSOF-1268-A1-R1_CHR5-3G08176</name>
</gene>
<organism evidence="2 3">
    <name type="scientific">Microbotryum saponariae</name>
    <dbReference type="NCBI Taxonomy" id="289078"/>
    <lineage>
        <taxon>Eukaryota</taxon>
        <taxon>Fungi</taxon>
        <taxon>Dikarya</taxon>
        <taxon>Basidiomycota</taxon>
        <taxon>Pucciniomycotina</taxon>
        <taxon>Microbotryomycetes</taxon>
        <taxon>Microbotryales</taxon>
        <taxon>Microbotryaceae</taxon>
        <taxon>Microbotryum</taxon>
    </lineage>
</organism>
<keyword evidence="1" id="KW-1133">Transmembrane helix</keyword>
<dbReference type="EMBL" id="FMWP01000017">
    <property type="protein sequence ID" value="SCZ91851.1"/>
    <property type="molecule type" value="Genomic_DNA"/>
</dbReference>
<dbReference type="AlphaFoldDB" id="A0A2X0MF55"/>
<keyword evidence="1" id="KW-0812">Transmembrane</keyword>
<keyword evidence="1" id="KW-0472">Membrane</keyword>
<feature type="transmembrane region" description="Helical" evidence="1">
    <location>
        <begin position="28"/>
        <end position="46"/>
    </location>
</feature>
<sequence length="290" mass="32130">MNSTASTSAIDPHGRTVWPVDQPEVPPLVAFGYFSLISLLAGFLALRGRSLWLKFNFVQSLCFLILLDAYVFVYFMGILVLGIGTSAFKLGSGTSAACAVAIWWCVLMYSAGKMLITLFLISLGPVTVGRVHLVHSITYECHISRWHSWWYLAGCGFLVLWVVEAVLLMLGRYHEIRQNDGACRIGLKLYSTATGLAIDVLTNVLLTAAFIIPVYRSKFSRARRLARKSCMAAVAALALSTPTLARMGSVTYASASIRRSQVWRWTSSTTFTGARPHYLMVRERGEFNNP</sequence>
<dbReference type="PANTHER" id="PTHR38848:SF3">
    <property type="entry name" value="G-PROTEIN COUPLED RECEPTORS FAMILY 3 PROFILE DOMAIN-CONTAINING PROTEIN"/>
    <property type="match status" value="1"/>
</dbReference>
<evidence type="ECO:0000313" key="3">
    <source>
        <dbReference type="Proteomes" id="UP000249723"/>
    </source>
</evidence>
<dbReference type="OrthoDB" id="3210850at2759"/>
<protein>
    <submittedName>
        <fullName evidence="2">BZ3500_MvSof-1268-A1-R1_Chr5-3g08176 protein</fullName>
    </submittedName>
</protein>
<feature type="transmembrane region" description="Helical" evidence="1">
    <location>
        <begin position="190"/>
        <end position="215"/>
    </location>
</feature>
<evidence type="ECO:0000313" key="2">
    <source>
        <dbReference type="EMBL" id="SCZ91851.1"/>
    </source>
</evidence>
<keyword evidence="3" id="KW-1185">Reference proteome</keyword>
<dbReference type="PANTHER" id="PTHR38848">
    <property type="entry name" value="G-PROTEIN COUPLED RECEPTORS FAMILY 3 PROFILE DOMAIN-CONTAINING PROTEIN"/>
    <property type="match status" value="1"/>
</dbReference>